<evidence type="ECO:0000313" key="2">
    <source>
        <dbReference type="EMBL" id="KNZ50820.1"/>
    </source>
</evidence>
<dbReference type="EMBL" id="LAVV01009302">
    <property type="protein sequence ID" value="KNZ50820.1"/>
    <property type="molecule type" value="Genomic_DNA"/>
</dbReference>
<accession>A0A0L6USK1</accession>
<sequence length="642" mass="74856">MLLHLLVYSYSWGIVAIKMLDHGFIHHWEHWWLGNARSGKKSNRRGLLYLALKFQSWIQWGFQIDLLICVKYYTSRCEPMNFGSYRGVEQKFNNIFIYCCFFIQKRKVLDDGLITDVGAMFHSLINIRVLAVHIDAMIHFCQITSKKNEAIFFPGAPLSILTRTYYYTSDTFLIRDVNPQKDYLDFNTEKDGAFVAYSLPILHNNLVGILKKTGVRDLKHPKVATFNSLGKLQDLLLGKSSHFNKIPYFSECDNSKVQLLTTITVHKKLIKSIFHIQHQILYFTQVEFCTYHENSVTQTHLLVFFLIYVPRNVGQTYGPIELCSLRSIQNGLPQADEVLAILPLERKGDPCSRKELPERSAGFWFPAFINYAPQLEHSFNRKSPSTILWQQVLHHKNTTNAKLLETSSNSSSSTRLNISFAVKDHPEEMRIYLGFWVLCYFRNMYMIGSNYCRFCQWGNSQGSWNNQVTVPHYPRPACNNSTNKRGNKREWIERRNRRLRGMRGIDELIYWTKVLTSAEETQLSCMSTVYTTELFLWLGMCFFVICCGHHIVCNFKTMKPVFQTQADEISESVQYFMSCILLKLRLDGLDNGSQGENKKVVVSFLERLSRKRASRTNRKNIMNKSLPDKTMRQFLETRMNRI</sequence>
<keyword evidence="3" id="KW-1185">Reference proteome</keyword>
<dbReference type="AlphaFoldDB" id="A0A0L6USK1"/>
<reference evidence="2 3" key="1">
    <citation type="submission" date="2015-08" db="EMBL/GenBank/DDBJ databases">
        <title>Next Generation Sequencing and Analysis of the Genome of Puccinia sorghi L Schw, the Causal Agent of Maize Common Rust.</title>
        <authorList>
            <person name="Rochi L."/>
            <person name="Burguener G."/>
            <person name="Darino M."/>
            <person name="Turjanski A."/>
            <person name="Kreff E."/>
            <person name="Dieguez M.J."/>
            <person name="Sacco F."/>
        </authorList>
    </citation>
    <scope>NUCLEOTIDE SEQUENCE [LARGE SCALE GENOMIC DNA]</scope>
    <source>
        <strain evidence="2 3">RO10H11247</strain>
    </source>
</reference>
<dbReference type="VEuPathDB" id="FungiDB:VP01_421g3"/>
<comment type="caution">
    <text evidence="2">The sequence shown here is derived from an EMBL/GenBank/DDBJ whole genome shotgun (WGS) entry which is preliminary data.</text>
</comment>
<keyword evidence="1" id="KW-0472">Membrane</keyword>
<proteinExistence type="predicted"/>
<protein>
    <submittedName>
        <fullName evidence="2">Putative signal peptide protein</fullName>
    </submittedName>
</protein>
<feature type="transmembrane region" description="Helical" evidence="1">
    <location>
        <begin position="534"/>
        <end position="553"/>
    </location>
</feature>
<keyword evidence="1" id="KW-1133">Transmembrane helix</keyword>
<dbReference type="Proteomes" id="UP000037035">
    <property type="component" value="Unassembled WGS sequence"/>
</dbReference>
<keyword evidence="1" id="KW-0812">Transmembrane</keyword>
<name>A0A0L6USK1_9BASI</name>
<organism evidence="2 3">
    <name type="scientific">Puccinia sorghi</name>
    <dbReference type="NCBI Taxonomy" id="27349"/>
    <lineage>
        <taxon>Eukaryota</taxon>
        <taxon>Fungi</taxon>
        <taxon>Dikarya</taxon>
        <taxon>Basidiomycota</taxon>
        <taxon>Pucciniomycotina</taxon>
        <taxon>Pucciniomycetes</taxon>
        <taxon>Pucciniales</taxon>
        <taxon>Pucciniaceae</taxon>
        <taxon>Puccinia</taxon>
    </lineage>
</organism>
<gene>
    <name evidence="2" type="ORF">VP01_421g3</name>
</gene>
<evidence type="ECO:0000313" key="3">
    <source>
        <dbReference type="Proteomes" id="UP000037035"/>
    </source>
</evidence>
<evidence type="ECO:0000256" key="1">
    <source>
        <dbReference type="SAM" id="Phobius"/>
    </source>
</evidence>